<dbReference type="Pfam" id="PF25023">
    <property type="entry name" value="TEN_YD-shell"/>
    <property type="match status" value="3"/>
</dbReference>
<feature type="region of interest" description="Disordered" evidence="2">
    <location>
        <begin position="1443"/>
        <end position="1464"/>
    </location>
</feature>
<dbReference type="Proteomes" id="UP000002420">
    <property type="component" value="Chromosome"/>
</dbReference>
<name>B3E8D4_TRIL1</name>
<gene>
    <name evidence="4" type="ordered locus">Glov_1452</name>
</gene>
<evidence type="ECO:0000259" key="3">
    <source>
        <dbReference type="Pfam" id="PF25023"/>
    </source>
</evidence>
<dbReference type="NCBIfam" id="TIGR01643">
    <property type="entry name" value="YD_repeat_2x"/>
    <property type="match status" value="3"/>
</dbReference>
<feature type="domain" description="Teneurin-like YD-shell" evidence="3">
    <location>
        <begin position="885"/>
        <end position="985"/>
    </location>
</feature>
<dbReference type="EMBL" id="CP001089">
    <property type="protein sequence ID" value="ACD95171.1"/>
    <property type="molecule type" value="Genomic_DNA"/>
</dbReference>
<dbReference type="InterPro" id="IPR006530">
    <property type="entry name" value="YD"/>
</dbReference>
<dbReference type="InterPro" id="IPR056823">
    <property type="entry name" value="TEN-like_YD-shell"/>
</dbReference>
<keyword evidence="5" id="KW-1185">Reference proteome</keyword>
<evidence type="ECO:0000256" key="1">
    <source>
        <dbReference type="ARBA" id="ARBA00022737"/>
    </source>
</evidence>
<dbReference type="PANTHER" id="PTHR32305:SF15">
    <property type="entry name" value="PROTEIN RHSA-RELATED"/>
    <property type="match status" value="1"/>
</dbReference>
<dbReference type="PANTHER" id="PTHR32305">
    <property type="match status" value="1"/>
</dbReference>
<dbReference type="eggNOG" id="COG3209">
    <property type="taxonomic scope" value="Bacteria"/>
</dbReference>
<dbReference type="InterPro" id="IPR031325">
    <property type="entry name" value="RHS_repeat"/>
</dbReference>
<protein>
    <submittedName>
        <fullName evidence="4">YD repeat protein</fullName>
    </submittedName>
</protein>
<reference evidence="4 5" key="1">
    <citation type="submission" date="2008-05" db="EMBL/GenBank/DDBJ databases">
        <title>Complete sequence of chromosome of Geobacter lovleyi SZ.</title>
        <authorList>
            <consortium name="US DOE Joint Genome Institute"/>
            <person name="Lucas S."/>
            <person name="Copeland A."/>
            <person name="Lapidus A."/>
            <person name="Glavina del Rio T."/>
            <person name="Dalin E."/>
            <person name="Tice H."/>
            <person name="Bruce D."/>
            <person name="Goodwin L."/>
            <person name="Pitluck S."/>
            <person name="Chertkov O."/>
            <person name="Meincke L."/>
            <person name="Brettin T."/>
            <person name="Detter J.C."/>
            <person name="Han C."/>
            <person name="Tapia R."/>
            <person name="Kuske C.R."/>
            <person name="Schmutz J."/>
            <person name="Larimer F."/>
            <person name="Land M."/>
            <person name="Hauser L."/>
            <person name="Kyrpides N."/>
            <person name="Mikhailova N."/>
            <person name="Sung Y."/>
            <person name="Fletcher K.E."/>
            <person name="Ritalahti K.M."/>
            <person name="Loeffler F.E."/>
            <person name="Richardson P."/>
        </authorList>
    </citation>
    <scope>NUCLEOTIDE SEQUENCE [LARGE SCALE GENOMIC DNA]</scope>
    <source>
        <strain evidence="5">ATCC BAA-1151 / DSM 17278 / SZ</strain>
    </source>
</reference>
<dbReference type="Gene3D" id="2.180.10.10">
    <property type="entry name" value="RHS repeat-associated core"/>
    <property type="match status" value="3"/>
</dbReference>
<evidence type="ECO:0000313" key="4">
    <source>
        <dbReference type="EMBL" id="ACD95171.1"/>
    </source>
</evidence>
<dbReference type="NCBIfam" id="TIGR03696">
    <property type="entry name" value="Rhs_assc_core"/>
    <property type="match status" value="1"/>
</dbReference>
<sequence length="1464" mass="158372">MNLQSGPITFTFIVGTLLLNLRFLSLPRILVLSLLLTAVSPAFVLADDICGWGTSTKWKVKMHLTQVLSKSGILQSGPDCTANYVLALDHVSDVRGEFISSGTPGQYQGDLTSTEVVNNMMDIPFTGRPECSYGNVYFTEIGTGEGAESAVPFTIDTAMGKYTIRFPHTGVDIPFNYITMYGGYSGTLNKEINGGFIIDYPGMVLAESPSDPVTTLEFPLPGASPQIITGETTFPHQQYPEIPVTWSWELTPDAGGAEKELGAPGGMGKGNGGDMAPGAGYGAPSWTVNMANLNIFITDTPLWYKSPIGPAVEVSFSYNSKAVSNRFEPAGRNWQLNYESYLAPDPVSGDVTIYMPDGRRDVYTYDANTAKFTPPYRVFNELTVVAGDYRLAFPDGTVYIYKVPSGQFIWAFLTEIRDPHYPTDPSNKLTLYWDPLPNSPWGGKLNRITDALGRSTTFFHNADNRIYSILDPFGRTVSLTYDSFGNLTRITDMGGFSSSFSYDGCGTIQTITTGNNKVTFTSGFNSLTVSDYMGSETFTLNPLTGEASYQGANAAAGSTYGYTKTATPDGNSDITGFQTPEGVGFNYSYDSKGNLLTQTLQGAAGNETSTFTYNSKGKVTSVVPPVGARTDITYAANAVDPLTVTQAGLGTITATYNTTHDILSLTDRMGLAKTFTFNLSGQPTSSLGAGILTSFSYDSNKQLTGITRAGTAVGSYSYDTIGRLASYTDQNGFTLQRSYNNLDDLVSISYPDSSSAAFIRSTTVPHLLDSMTDQAGRTTSYFYNPHSQLREILDPIGGRTRFTYDAAGHASQLTDPNDNVTYFSYNKDNRLTRKQYADGSSIQFAYPHGRMTWASNARGTTSTYSYDRNGNLLTVSYSDGTPGVTTTYDAYNRPVTVADALGSRTISYDASSRVTSIDGPWASDTITFSYDTLGRKTSVALQLGLTANYSYDSLDRLTTVTGNGTTYTYSYQGGGTLLQRLARSDSSKTDYSYDPVMKRLQQQINYLSTGTVLNGYSYSFDSLGQPTGETVTNGPALQFVAAGTVDATYNNLNQVATWGGSATAISYDADGNMTKGLTPDGRAFTATYDAENRMTSIQYTDAGGVIRRQEFTYGSDGYLGIQRSFANSVLTGERRFIWDAGKLLQERDGSNAVVRDYLWGINQPGGVGALLSLKQGGAAYQVFSNPRGDVTAVLNSSGSVVASYAYDPFGGTLAASGTLSQPIRYSTKLYDEGTGLYYFGHRFYSPQMGRWLSRDPLSEMASINLYRFAANNPLTHFDPFGAADNGGFWDRPEVQAQLQAQREALQAKRASEVTTFEKVKNSIGSAFKWIGDKFKEQPEMARSIEEKVANTALEANKYTKAGKEWNERINTGIQMAEDYGTVKAALKDDDPASGLTLIKVGAKYTVGRIPGVGEAYSEVIVKAVETVENAPGGVEAARRMRATGGTNNSNEAVQLGQVDNGGGQ</sequence>
<dbReference type="KEGG" id="glo:Glov_1452"/>
<dbReference type="Pfam" id="PF05593">
    <property type="entry name" value="RHS_repeat"/>
    <property type="match status" value="3"/>
</dbReference>
<dbReference type="OrthoDB" id="9757552at2"/>
<feature type="domain" description="Teneurin-like YD-shell" evidence="3">
    <location>
        <begin position="648"/>
        <end position="754"/>
    </location>
</feature>
<feature type="domain" description="Teneurin-like YD-shell" evidence="3">
    <location>
        <begin position="1168"/>
        <end position="1273"/>
    </location>
</feature>
<proteinExistence type="predicted"/>
<evidence type="ECO:0000256" key="2">
    <source>
        <dbReference type="SAM" id="MobiDB-lite"/>
    </source>
</evidence>
<accession>B3E8D4</accession>
<dbReference type="InterPro" id="IPR022385">
    <property type="entry name" value="Rhs_assc_core"/>
</dbReference>
<keyword evidence="1" id="KW-0677">Repeat</keyword>
<dbReference type="HOGENOM" id="CLU_251459_0_0_7"/>
<dbReference type="STRING" id="398767.Glov_1452"/>
<dbReference type="InterPro" id="IPR050708">
    <property type="entry name" value="T6SS_VgrG/RHS"/>
</dbReference>
<evidence type="ECO:0000313" key="5">
    <source>
        <dbReference type="Proteomes" id="UP000002420"/>
    </source>
</evidence>
<organism evidence="4 5">
    <name type="scientific">Trichlorobacter lovleyi (strain ATCC BAA-1151 / DSM 17278 / SZ)</name>
    <name type="common">Geobacter lovleyi</name>
    <dbReference type="NCBI Taxonomy" id="398767"/>
    <lineage>
        <taxon>Bacteria</taxon>
        <taxon>Pseudomonadati</taxon>
        <taxon>Thermodesulfobacteriota</taxon>
        <taxon>Desulfuromonadia</taxon>
        <taxon>Geobacterales</taxon>
        <taxon>Geobacteraceae</taxon>
        <taxon>Trichlorobacter</taxon>
    </lineage>
</organism>